<evidence type="ECO:0000256" key="3">
    <source>
        <dbReference type="ARBA" id="ARBA00022801"/>
    </source>
</evidence>
<dbReference type="GO" id="GO:0046872">
    <property type="term" value="F:metal ion binding"/>
    <property type="evidence" value="ECO:0007669"/>
    <property type="project" value="UniProtKB-KW"/>
</dbReference>
<comment type="similarity">
    <text evidence="1">Belongs to the metallo-dependent hydrolases superfamily. TatD-type hydrolase family.</text>
</comment>
<dbReference type="GO" id="GO:0016788">
    <property type="term" value="F:hydrolase activity, acting on ester bonds"/>
    <property type="evidence" value="ECO:0007669"/>
    <property type="project" value="InterPro"/>
</dbReference>
<dbReference type="PANTHER" id="PTHR46124">
    <property type="entry name" value="D-AMINOACYL-TRNA DEACYLASE"/>
    <property type="match status" value="1"/>
</dbReference>
<dbReference type="InterPro" id="IPR032466">
    <property type="entry name" value="Metal_Hydrolase"/>
</dbReference>
<dbReference type="EMBL" id="SHBE01000002">
    <property type="protein sequence ID" value="RZO26856.1"/>
    <property type="molecule type" value="Genomic_DNA"/>
</dbReference>
<feature type="binding site" evidence="4">
    <location>
        <position position="161"/>
    </location>
    <ligand>
        <name>a divalent metal cation</name>
        <dbReference type="ChEBI" id="CHEBI:60240"/>
        <label>2</label>
    </ligand>
</feature>
<reference evidence="5 6" key="1">
    <citation type="submission" date="2019-02" db="EMBL/GenBank/DDBJ databases">
        <title>Prokaryotic population dynamics and viral predation in marine succession experiment using metagenomics: the confinement effect.</title>
        <authorList>
            <person name="Haro-Moreno J.M."/>
            <person name="Rodriguez-Valera F."/>
            <person name="Lopez-Perez M."/>
        </authorList>
    </citation>
    <scope>NUCLEOTIDE SEQUENCE [LARGE SCALE GENOMIC DNA]</scope>
    <source>
        <strain evidence="5">MED-G159</strain>
    </source>
</reference>
<feature type="binding site" evidence="4">
    <location>
        <position position="100"/>
    </location>
    <ligand>
        <name>a divalent metal cation</name>
        <dbReference type="ChEBI" id="CHEBI:60240"/>
        <label>1</label>
    </ligand>
</feature>
<dbReference type="Gene3D" id="3.20.20.140">
    <property type="entry name" value="Metal-dependent hydrolases"/>
    <property type="match status" value="1"/>
</dbReference>
<keyword evidence="3" id="KW-0378">Hydrolase</keyword>
<dbReference type="SUPFAM" id="SSF51556">
    <property type="entry name" value="Metallo-dependent hydrolases"/>
    <property type="match status" value="1"/>
</dbReference>
<dbReference type="Proteomes" id="UP000315825">
    <property type="component" value="Unassembled WGS sequence"/>
</dbReference>
<comment type="caution">
    <text evidence="5">The sequence shown here is derived from an EMBL/GenBank/DDBJ whole genome shotgun (WGS) entry which is preliminary data.</text>
</comment>
<feature type="binding site" evidence="4">
    <location>
        <position position="136"/>
    </location>
    <ligand>
        <name>a divalent metal cation</name>
        <dbReference type="ChEBI" id="CHEBI:60240"/>
        <label>2</label>
    </ligand>
</feature>
<dbReference type="PIRSF" id="PIRSF005902">
    <property type="entry name" value="DNase_TatD"/>
    <property type="match status" value="1"/>
</dbReference>
<dbReference type="FunFam" id="3.20.20.140:FF:000005">
    <property type="entry name" value="TatD family hydrolase"/>
    <property type="match status" value="1"/>
</dbReference>
<feature type="binding site" evidence="4">
    <location>
        <position position="212"/>
    </location>
    <ligand>
        <name>a divalent metal cation</name>
        <dbReference type="ChEBI" id="CHEBI:60240"/>
        <label>1</label>
    </ligand>
</feature>
<dbReference type="Pfam" id="PF01026">
    <property type="entry name" value="TatD_DNase"/>
    <property type="match status" value="1"/>
</dbReference>
<accession>A0A520N0A5</accession>
<organism evidence="5 6">
    <name type="scientific">SAR86 cluster bacterium</name>
    <dbReference type="NCBI Taxonomy" id="2030880"/>
    <lineage>
        <taxon>Bacteria</taxon>
        <taxon>Pseudomonadati</taxon>
        <taxon>Pseudomonadota</taxon>
        <taxon>Gammaproteobacteria</taxon>
        <taxon>SAR86 cluster</taxon>
    </lineage>
</organism>
<evidence type="ECO:0000313" key="5">
    <source>
        <dbReference type="EMBL" id="RZO26856.1"/>
    </source>
</evidence>
<keyword evidence="2 4" id="KW-0479">Metal-binding</keyword>
<evidence type="ECO:0000313" key="6">
    <source>
        <dbReference type="Proteomes" id="UP000315825"/>
    </source>
</evidence>
<dbReference type="CDD" id="cd01310">
    <property type="entry name" value="TatD_DNAse"/>
    <property type="match status" value="1"/>
</dbReference>
<sequence length="267" mass="30846">MYQNLTEMVLADSCFNLTHTSFRKDLNIIFKRAEENGVNYYFAPSSRELEIDTLVKYSEEIKNLYIGVGIHPHYASELKPNTSGRLLEVSKHQNVKAIGEIGLDYFRNFQSPEIQKKCFEAHLEVAVDSKLPVFLHNRESFHDFYPILKKYIQKIPQSIVHCFTGNEDELRSFLDLDLYIGITGWVCDPKRGADLRKIVNIIPNDRLIIETDAPYLIPKNLEPKPSSNRNEPMYLKNILSELAEIKQQSAELLANSTTKNFKKLFNC</sequence>
<proteinExistence type="inferred from homology"/>
<evidence type="ECO:0000256" key="2">
    <source>
        <dbReference type="ARBA" id="ARBA00022723"/>
    </source>
</evidence>
<dbReference type="PANTHER" id="PTHR46124:SF2">
    <property type="entry name" value="D-AMINOACYL-TRNA DEACYLASE"/>
    <property type="match status" value="1"/>
</dbReference>
<dbReference type="InterPro" id="IPR001130">
    <property type="entry name" value="TatD-like"/>
</dbReference>
<protein>
    <recommendedName>
        <fullName evidence="7">Hydrolase TatD</fullName>
    </recommendedName>
</protein>
<evidence type="ECO:0000256" key="4">
    <source>
        <dbReference type="PIRSR" id="PIRSR005902-1"/>
    </source>
</evidence>
<name>A0A520N0A5_9GAMM</name>
<evidence type="ECO:0000256" key="1">
    <source>
        <dbReference type="ARBA" id="ARBA00009275"/>
    </source>
</evidence>
<gene>
    <name evidence="5" type="ORF">EVA92_01510</name>
</gene>
<dbReference type="AlphaFoldDB" id="A0A520N0A5"/>
<evidence type="ECO:0008006" key="7">
    <source>
        <dbReference type="Google" id="ProtNLM"/>
    </source>
</evidence>